<dbReference type="Proteomes" id="UP000000768">
    <property type="component" value="Chromosome 8"/>
</dbReference>
<keyword evidence="2" id="KW-1185">Reference proteome</keyword>
<name>A0A1B6PDD3_SORBI</name>
<organism evidence="1 2">
    <name type="scientific">Sorghum bicolor</name>
    <name type="common">Sorghum</name>
    <name type="synonym">Sorghum vulgare</name>
    <dbReference type="NCBI Taxonomy" id="4558"/>
    <lineage>
        <taxon>Eukaryota</taxon>
        <taxon>Viridiplantae</taxon>
        <taxon>Streptophyta</taxon>
        <taxon>Embryophyta</taxon>
        <taxon>Tracheophyta</taxon>
        <taxon>Spermatophyta</taxon>
        <taxon>Magnoliopsida</taxon>
        <taxon>Liliopsida</taxon>
        <taxon>Poales</taxon>
        <taxon>Poaceae</taxon>
        <taxon>PACMAD clade</taxon>
        <taxon>Panicoideae</taxon>
        <taxon>Andropogonodae</taxon>
        <taxon>Andropogoneae</taxon>
        <taxon>Sorghinae</taxon>
        <taxon>Sorghum</taxon>
    </lineage>
</organism>
<reference evidence="1 2" key="1">
    <citation type="journal article" date="2009" name="Nature">
        <title>The Sorghum bicolor genome and the diversification of grasses.</title>
        <authorList>
            <person name="Paterson A.H."/>
            <person name="Bowers J.E."/>
            <person name="Bruggmann R."/>
            <person name="Dubchak I."/>
            <person name="Grimwood J."/>
            <person name="Gundlach H."/>
            <person name="Haberer G."/>
            <person name="Hellsten U."/>
            <person name="Mitros T."/>
            <person name="Poliakov A."/>
            <person name="Schmutz J."/>
            <person name="Spannagl M."/>
            <person name="Tang H."/>
            <person name="Wang X."/>
            <person name="Wicker T."/>
            <person name="Bharti A.K."/>
            <person name="Chapman J."/>
            <person name="Feltus F.A."/>
            <person name="Gowik U."/>
            <person name="Grigoriev I.V."/>
            <person name="Lyons E."/>
            <person name="Maher C.A."/>
            <person name="Martis M."/>
            <person name="Narechania A."/>
            <person name="Otillar R.P."/>
            <person name="Penning B.W."/>
            <person name="Salamov A.A."/>
            <person name="Wang Y."/>
            <person name="Zhang L."/>
            <person name="Carpita N.C."/>
            <person name="Freeling M."/>
            <person name="Gingle A.R."/>
            <person name="Hash C.T."/>
            <person name="Keller B."/>
            <person name="Klein P."/>
            <person name="Kresovich S."/>
            <person name="McCann M.C."/>
            <person name="Ming R."/>
            <person name="Peterson D.G."/>
            <person name="Mehboob-ur-Rahman"/>
            <person name="Ware D."/>
            <person name="Westhoff P."/>
            <person name="Mayer K.F."/>
            <person name="Messing J."/>
            <person name="Rokhsar D.S."/>
        </authorList>
    </citation>
    <scope>NUCLEOTIDE SEQUENCE [LARGE SCALE GENOMIC DNA]</scope>
    <source>
        <strain evidence="2">cv. BTx623</strain>
    </source>
</reference>
<dbReference type="Gramene" id="KXG23691">
    <property type="protein sequence ID" value="KXG23691"/>
    <property type="gene ID" value="SORBI_3008G128500"/>
</dbReference>
<dbReference type="EMBL" id="CM000767">
    <property type="protein sequence ID" value="KXG23691.1"/>
    <property type="molecule type" value="Genomic_DNA"/>
</dbReference>
<reference evidence="2" key="2">
    <citation type="journal article" date="2018" name="Plant J.">
        <title>The Sorghum bicolor reference genome: improved assembly, gene annotations, a transcriptome atlas, and signatures of genome organization.</title>
        <authorList>
            <person name="McCormick R.F."/>
            <person name="Truong S.K."/>
            <person name="Sreedasyam A."/>
            <person name="Jenkins J."/>
            <person name="Shu S."/>
            <person name="Sims D."/>
            <person name="Kennedy M."/>
            <person name="Amirebrahimi M."/>
            <person name="Weers B.D."/>
            <person name="McKinley B."/>
            <person name="Mattison A."/>
            <person name="Morishige D.T."/>
            <person name="Grimwood J."/>
            <person name="Schmutz J."/>
            <person name="Mullet J.E."/>
        </authorList>
    </citation>
    <scope>NUCLEOTIDE SEQUENCE [LARGE SCALE GENOMIC DNA]</scope>
    <source>
        <strain evidence="2">cv. BTx623</strain>
    </source>
</reference>
<sequence>MVQPWPHKQNLVSTRKQQRIPKLSFRCPTSYENTCPALLGDHRLLLHQPTLFLGREQQEGCVQLRPSTLTCCSVVCSGPLTPALF</sequence>
<dbReference type="InParanoid" id="A0A1B6PDD3"/>
<proteinExistence type="predicted"/>
<evidence type="ECO:0000313" key="2">
    <source>
        <dbReference type="Proteomes" id="UP000000768"/>
    </source>
</evidence>
<evidence type="ECO:0000313" key="1">
    <source>
        <dbReference type="EMBL" id="KXG23691.1"/>
    </source>
</evidence>
<accession>A0A1B6PDD3</accession>
<dbReference type="AlphaFoldDB" id="A0A1B6PDD3"/>
<gene>
    <name evidence="1" type="ORF">SORBI_3008G128500</name>
</gene>
<protein>
    <submittedName>
        <fullName evidence="1">Uncharacterized protein</fullName>
    </submittedName>
</protein>